<protein>
    <recommendedName>
        <fullName evidence="7">6-methylsalicylate decarboxylase</fullName>
        <ecNumber evidence="7">4.1.1.52</ecNumber>
    </recommendedName>
</protein>
<dbReference type="InterPro" id="IPR006680">
    <property type="entry name" value="Amidohydro-rel"/>
</dbReference>
<dbReference type="GO" id="GO:0046872">
    <property type="term" value="F:metal ion binding"/>
    <property type="evidence" value="ECO:0007669"/>
    <property type="project" value="UniProtKB-KW"/>
</dbReference>
<keyword evidence="3 8" id="KW-0210">Decarboxylase</keyword>
<evidence type="ECO:0000259" key="9">
    <source>
        <dbReference type="Pfam" id="PF04909"/>
    </source>
</evidence>
<dbReference type="PANTHER" id="PTHR21240:SF29">
    <property type="entry name" value="AMIDOHYDROLASE-RELATED DOMAIN-CONTAINING PROTEIN"/>
    <property type="match status" value="1"/>
</dbReference>
<keyword evidence="2" id="KW-0479">Metal-binding</keyword>
<dbReference type="EC" id="4.1.1.52" evidence="7"/>
<organism evidence="10 11">
    <name type="scientific">Lichtheimia ornata</name>
    <dbReference type="NCBI Taxonomy" id="688661"/>
    <lineage>
        <taxon>Eukaryota</taxon>
        <taxon>Fungi</taxon>
        <taxon>Fungi incertae sedis</taxon>
        <taxon>Mucoromycota</taxon>
        <taxon>Mucoromycotina</taxon>
        <taxon>Mucoromycetes</taxon>
        <taxon>Mucorales</taxon>
        <taxon>Lichtheimiaceae</taxon>
        <taxon>Lichtheimia</taxon>
    </lineage>
</organism>
<proteinExistence type="inferred from homology"/>
<dbReference type="InterPro" id="IPR032466">
    <property type="entry name" value="Metal_Hydrolase"/>
</dbReference>
<comment type="similarity">
    <text evidence="1">Belongs to the metallo-dependent hydrolases superfamily. ACMSD family.</text>
</comment>
<comment type="catalytic activity">
    <reaction evidence="6">
        <text>6-methylsalicylate + H(+) = 3-methylphenol + CO2</text>
        <dbReference type="Rhea" id="RHEA:23112"/>
        <dbReference type="ChEBI" id="CHEBI:15378"/>
        <dbReference type="ChEBI" id="CHEBI:16526"/>
        <dbReference type="ChEBI" id="CHEBI:17231"/>
        <dbReference type="ChEBI" id="CHEBI:36658"/>
        <dbReference type="EC" id="4.1.1.52"/>
    </reaction>
    <physiologicalReaction direction="left-to-right" evidence="6">
        <dbReference type="Rhea" id="RHEA:23113"/>
    </physiologicalReaction>
</comment>
<feature type="domain" description="Amidohydrolase-related" evidence="9">
    <location>
        <begin position="11"/>
        <end position="294"/>
    </location>
</feature>
<dbReference type="Gene3D" id="3.20.20.140">
    <property type="entry name" value="Metal-dependent hydrolases"/>
    <property type="match status" value="1"/>
</dbReference>
<dbReference type="GeneID" id="83217444"/>
<dbReference type="PANTHER" id="PTHR21240">
    <property type="entry name" value="2-AMINO-3-CARBOXYLMUCONATE-6-SEMIALDEHYDE DECARBOXYLASE"/>
    <property type="match status" value="1"/>
</dbReference>
<evidence type="ECO:0000256" key="8">
    <source>
        <dbReference type="RuleBase" id="RU366045"/>
    </source>
</evidence>
<dbReference type="AlphaFoldDB" id="A0AAD7UWY1"/>
<keyword evidence="5 8" id="KW-0456">Lyase</keyword>
<name>A0AAD7UWY1_9FUNG</name>
<dbReference type="InterPro" id="IPR032465">
    <property type="entry name" value="ACMSD"/>
</dbReference>
<dbReference type="GO" id="GO:0005829">
    <property type="term" value="C:cytosol"/>
    <property type="evidence" value="ECO:0007669"/>
    <property type="project" value="TreeGrafter"/>
</dbReference>
<dbReference type="SUPFAM" id="SSF51556">
    <property type="entry name" value="Metallo-dependent hydrolases"/>
    <property type="match status" value="1"/>
</dbReference>
<evidence type="ECO:0000256" key="4">
    <source>
        <dbReference type="ARBA" id="ARBA00022833"/>
    </source>
</evidence>
<accession>A0AAD7UWY1</accession>
<dbReference type="Proteomes" id="UP001234581">
    <property type="component" value="Unassembled WGS sequence"/>
</dbReference>
<evidence type="ECO:0000256" key="2">
    <source>
        <dbReference type="ARBA" id="ARBA00022723"/>
    </source>
</evidence>
<dbReference type="GO" id="GO:0019748">
    <property type="term" value="P:secondary metabolic process"/>
    <property type="evidence" value="ECO:0007669"/>
    <property type="project" value="TreeGrafter"/>
</dbReference>
<evidence type="ECO:0000256" key="6">
    <source>
        <dbReference type="ARBA" id="ARBA00036832"/>
    </source>
</evidence>
<dbReference type="RefSeq" id="XP_058339258.1">
    <property type="nucleotide sequence ID" value="XM_058490023.1"/>
</dbReference>
<keyword evidence="4" id="KW-0862">Zinc</keyword>
<comment type="caution">
    <text evidence="10">The sequence shown here is derived from an EMBL/GenBank/DDBJ whole genome shotgun (WGS) entry which is preliminary data.</text>
</comment>
<dbReference type="Pfam" id="PF04909">
    <property type="entry name" value="Amidohydro_2"/>
    <property type="match status" value="1"/>
</dbReference>
<evidence type="ECO:0000313" key="11">
    <source>
        <dbReference type="Proteomes" id="UP001234581"/>
    </source>
</evidence>
<dbReference type="GO" id="GO:0016787">
    <property type="term" value="F:hydrolase activity"/>
    <property type="evidence" value="ECO:0007669"/>
    <property type="project" value="InterPro"/>
</dbReference>
<sequence>MSCTTSSPQWIDTHIHVITKSYQAAIDAAGGDPSGYPMPTWTEAACLEFMESVKIQRAILSVTAPGPSIAGNGAEGRELARKINNEVADIVQQYPERMSYFASTPDWTDVQGTLDELYHIFNHDTPALGVVVMTSYGKRLLGDPMFEPIWKKLNTYKAIVFIHPSAVAIEPQFVSNNLPQPIIDYPHATTRTAVDLLFSGRFNACPDVDVILSHAGGELPFLAERALMIVRQGPFKAGYDGCEPVDCEQVVRNMHRFYMDTALSGSSPQLEALLAFGCQDRILYGSDFPYAPVPTSKLNNSMLLEFVNKHGKRADPVSPATLRRNAIHLFKKHGVDLE</sequence>
<gene>
    <name evidence="10" type="ORF">O0I10_010040</name>
</gene>
<evidence type="ECO:0000256" key="7">
    <source>
        <dbReference type="ARBA" id="ARBA00038889"/>
    </source>
</evidence>
<dbReference type="EMBL" id="JARTCD010000063">
    <property type="protein sequence ID" value="KAJ8654344.1"/>
    <property type="molecule type" value="Genomic_DNA"/>
</dbReference>
<evidence type="ECO:0000256" key="5">
    <source>
        <dbReference type="ARBA" id="ARBA00023239"/>
    </source>
</evidence>
<keyword evidence="11" id="KW-1185">Reference proteome</keyword>
<evidence type="ECO:0000313" key="10">
    <source>
        <dbReference type="EMBL" id="KAJ8654344.1"/>
    </source>
</evidence>
<reference evidence="10 11" key="1">
    <citation type="submission" date="2023-03" db="EMBL/GenBank/DDBJ databases">
        <title>Genome sequence of Lichtheimia ornata CBS 291.66.</title>
        <authorList>
            <person name="Mohabir J.T."/>
            <person name="Shea T.P."/>
            <person name="Kurbessoian T."/>
            <person name="Berby B."/>
            <person name="Fontaine J."/>
            <person name="Livny J."/>
            <person name="Gnirke A."/>
            <person name="Stajich J.E."/>
            <person name="Cuomo C.A."/>
        </authorList>
    </citation>
    <scope>NUCLEOTIDE SEQUENCE [LARGE SCALE GENOMIC DNA]</scope>
    <source>
        <strain evidence="10">CBS 291.66</strain>
    </source>
</reference>
<dbReference type="GO" id="GO:0047596">
    <property type="term" value="F:6-methylsalicylate decarboxylase activity"/>
    <property type="evidence" value="ECO:0007669"/>
    <property type="project" value="UniProtKB-EC"/>
</dbReference>
<evidence type="ECO:0000256" key="1">
    <source>
        <dbReference type="ARBA" id="ARBA00005871"/>
    </source>
</evidence>
<evidence type="ECO:0000256" key="3">
    <source>
        <dbReference type="ARBA" id="ARBA00022793"/>
    </source>
</evidence>